<reference evidence="2" key="2">
    <citation type="submission" date="2020-09" db="EMBL/GenBank/DDBJ databases">
        <authorList>
            <person name="Sun Q."/>
            <person name="Zhou Y."/>
        </authorList>
    </citation>
    <scope>NUCLEOTIDE SEQUENCE</scope>
    <source>
        <strain evidence="2">CGMCC 1.15725</strain>
    </source>
</reference>
<dbReference type="AlphaFoldDB" id="A0A8J3E4D4"/>
<dbReference type="EMBL" id="BMJQ01000015">
    <property type="protein sequence ID" value="GGF37724.1"/>
    <property type="molecule type" value="Genomic_DNA"/>
</dbReference>
<evidence type="ECO:0000313" key="3">
    <source>
        <dbReference type="Proteomes" id="UP000646365"/>
    </source>
</evidence>
<comment type="caution">
    <text evidence="2">The sequence shown here is derived from an EMBL/GenBank/DDBJ whole genome shotgun (WGS) entry which is preliminary data.</text>
</comment>
<accession>A0A8J3E4D4</accession>
<protein>
    <submittedName>
        <fullName evidence="2">Uncharacterized protein</fullName>
    </submittedName>
</protein>
<name>A0A8J3E4D4_9PROT</name>
<proteinExistence type="predicted"/>
<sequence length="102" mass="11347">MTSIIPATEWETIVARRNRGESVTFSARGYGCSLGTIYGILKKAAESQPSNEGAPTSGPPVRHCCDNRSSRWMLHRPQSSRSEKSRASIPQGRRPRRRYGVT</sequence>
<feature type="region of interest" description="Disordered" evidence="1">
    <location>
        <begin position="46"/>
        <end position="102"/>
    </location>
</feature>
<evidence type="ECO:0000313" key="2">
    <source>
        <dbReference type="EMBL" id="GGF37724.1"/>
    </source>
</evidence>
<keyword evidence="3" id="KW-1185">Reference proteome</keyword>
<dbReference type="Proteomes" id="UP000646365">
    <property type="component" value="Unassembled WGS sequence"/>
</dbReference>
<evidence type="ECO:0000256" key="1">
    <source>
        <dbReference type="SAM" id="MobiDB-lite"/>
    </source>
</evidence>
<gene>
    <name evidence="2" type="ORF">GCM10011611_50250</name>
</gene>
<reference evidence="2" key="1">
    <citation type="journal article" date="2014" name="Int. J. Syst. Evol. Microbiol.">
        <title>Complete genome sequence of Corynebacterium casei LMG S-19264T (=DSM 44701T), isolated from a smear-ripened cheese.</title>
        <authorList>
            <consortium name="US DOE Joint Genome Institute (JGI-PGF)"/>
            <person name="Walter F."/>
            <person name="Albersmeier A."/>
            <person name="Kalinowski J."/>
            <person name="Ruckert C."/>
        </authorList>
    </citation>
    <scope>NUCLEOTIDE SEQUENCE</scope>
    <source>
        <strain evidence="2">CGMCC 1.15725</strain>
    </source>
</reference>
<organism evidence="2 3">
    <name type="scientific">Aliidongia dinghuensis</name>
    <dbReference type="NCBI Taxonomy" id="1867774"/>
    <lineage>
        <taxon>Bacteria</taxon>
        <taxon>Pseudomonadati</taxon>
        <taxon>Pseudomonadota</taxon>
        <taxon>Alphaproteobacteria</taxon>
        <taxon>Rhodospirillales</taxon>
        <taxon>Dongiaceae</taxon>
        <taxon>Aliidongia</taxon>
    </lineage>
</organism>
<feature type="compositionally biased region" description="Basic residues" evidence="1">
    <location>
        <begin position="93"/>
        <end position="102"/>
    </location>
</feature>